<evidence type="ECO:0000313" key="1">
    <source>
        <dbReference type="EMBL" id="WAR01321.1"/>
    </source>
</evidence>
<protein>
    <submittedName>
        <fullName evidence="1">HMR1-like protein</fullName>
    </submittedName>
</protein>
<accession>A0ABY7DYF3</accession>
<reference evidence="1" key="1">
    <citation type="submission" date="2022-11" db="EMBL/GenBank/DDBJ databases">
        <title>Centuries of genome instability and evolution in soft-shell clam transmissible cancer (bioRxiv).</title>
        <authorList>
            <person name="Hart S.F.M."/>
            <person name="Yonemitsu M.A."/>
            <person name="Giersch R.M."/>
            <person name="Beal B.F."/>
            <person name="Arriagada G."/>
            <person name="Davis B.W."/>
            <person name="Ostrander E.A."/>
            <person name="Goff S.P."/>
            <person name="Metzger M.J."/>
        </authorList>
    </citation>
    <scope>NUCLEOTIDE SEQUENCE</scope>
    <source>
        <strain evidence="1">MELC-2E11</strain>
        <tissue evidence="1">Siphon/mantle</tissue>
    </source>
</reference>
<keyword evidence="2" id="KW-1185">Reference proteome</keyword>
<evidence type="ECO:0000313" key="2">
    <source>
        <dbReference type="Proteomes" id="UP001164746"/>
    </source>
</evidence>
<organism evidence="1 2">
    <name type="scientific">Mya arenaria</name>
    <name type="common">Soft-shell clam</name>
    <dbReference type="NCBI Taxonomy" id="6604"/>
    <lineage>
        <taxon>Eukaryota</taxon>
        <taxon>Metazoa</taxon>
        <taxon>Spiralia</taxon>
        <taxon>Lophotrochozoa</taxon>
        <taxon>Mollusca</taxon>
        <taxon>Bivalvia</taxon>
        <taxon>Autobranchia</taxon>
        <taxon>Heteroconchia</taxon>
        <taxon>Euheterodonta</taxon>
        <taxon>Imparidentia</taxon>
        <taxon>Neoheterodontei</taxon>
        <taxon>Myida</taxon>
        <taxon>Myoidea</taxon>
        <taxon>Myidae</taxon>
        <taxon>Mya</taxon>
    </lineage>
</organism>
<gene>
    <name evidence="1" type="ORF">MAR_007879</name>
</gene>
<dbReference type="EMBL" id="CP111015">
    <property type="protein sequence ID" value="WAR01321.1"/>
    <property type="molecule type" value="Genomic_DNA"/>
</dbReference>
<dbReference type="Proteomes" id="UP001164746">
    <property type="component" value="Chromosome 4"/>
</dbReference>
<sequence>MVIDQCIESVFFGGVEDRSGCEASGYTRGEAIYLNVATMLQLGGRISEPSYPGNVVRESSVCLYFQLYDLSTGGLFPGSVDGCPLENAACGSESCGRGQCQVTDVVAGKLKAACVCDHSWRKSNSDKCDTSEKVRYLNAH</sequence>
<name>A0ABY7DYF3_MYAAR</name>
<proteinExistence type="predicted"/>